<evidence type="ECO:0000259" key="8">
    <source>
        <dbReference type="PROSITE" id="PS50893"/>
    </source>
</evidence>
<feature type="transmembrane region" description="Helical" evidence="7">
    <location>
        <begin position="39"/>
        <end position="63"/>
    </location>
</feature>
<dbReference type="SUPFAM" id="SSF52540">
    <property type="entry name" value="P-loop containing nucleoside triphosphate hydrolases"/>
    <property type="match status" value="1"/>
</dbReference>
<feature type="transmembrane region" description="Helical" evidence="7">
    <location>
        <begin position="264"/>
        <end position="283"/>
    </location>
</feature>
<dbReference type="EC" id="3.6.3.-" evidence="11"/>
<dbReference type="PROSITE" id="PS50929">
    <property type="entry name" value="ABC_TM1F"/>
    <property type="match status" value="1"/>
</dbReference>
<sequence length="617" mass="68938">MYKKFESFTQAFPQDEPQRPPNTLWAFCRHYTKGYEKPLMVMALLSTTIAIIEVSLFGFMGQLVDWLSTSNPETFLEENRHTLIGLSLLLLVGMPILVSIYSLLIHQTMLGNYPMSIRWLAHRYLLKQSLSFYQDEFAGRIATKVMQTALSVRETVMKTLDVFVYVAVYFTAMVVMLAQADWRLMIPMLLWLAAYIMIQIRFVPKLKKVSAEQADARSLMTGRIVDSYTNIATVKLFSHSRRETEYAEEGMEGFLDTVYRQMRLVTGFNIWVEISNYILVFTIAAMSIYLWMTSAITVGAIAIAISLALRINGMSKWIMWEVGGLFENMGTVVDGMHMLSKPIAIQDKPNAKALQVSQGGIEFDDVSFHYGENKGVIDHLNLTIKPGEKVGVVGRSGAGKSTLVNLLLRFHDVESGSIRIDGQDISAVTQDSLRSEIGMVTQDTSLLHRSIRDNILYSNPTASEDDLLRATQQAHAHEFIENLTDPFGNVGYDAQVGERGVKLSGGQRQRIAISRVLLKDAPLLVLDEATSALDSEVEAAIQESLNELMQGKTVIAIAHRLSTIAAMDRLIVLDKGQIVEQGTHQQLIDHNGIYAHLWAHQTGGFIGCDDDNEANVA</sequence>
<dbReference type="KEGG" id="vfl:AL536_07305"/>
<dbReference type="EMBL" id="UHIP01000002">
    <property type="protein sequence ID" value="SUQ26628.1"/>
    <property type="molecule type" value="Genomic_DNA"/>
</dbReference>
<dbReference type="SUPFAM" id="SSF90123">
    <property type="entry name" value="ABC transporter transmembrane region"/>
    <property type="match status" value="1"/>
</dbReference>
<dbReference type="InterPro" id="IPR011527">
    <property type="entry name" value="ABC1_TM_dom"/>
</dbReference>
<dbReference type="PANTHER" id="PTHR43394:SF1">
    <property type="entry name" value="ATP-BINDING CASSETTE SUB-FAMILY B MEMBER 10, MITOCHONDRIAL"/>
    <property type="match status" value="1"/>
</dbReference>
<dbReference type="FunFam" id="3.40.50.300:FF:000218">
    <property type="entry name" value="Multidrug ABC transporter ATP-binding protein"/>
    <property type="match status" value="1"/>
</dbReference>
<dbReference type="PROSITE" id="PS50893">
    <property type="entry name" value="ABC_TRANSPORTER_2"/>
    <property type="match status" value="1"/>
</dbReference>
<evidence type="ECO:0000256" key="1">
    <source>
        <dbReference type="ARBA" id="ARBA00004651"/>
    </source>
</evidence>
<keyword evidence="11" id="KW-0378">Hydrolase</keyword>
<keyword evidence="5 7" id="KW-1133">Transmembrane helix</keyword>
<keyword evidence="3" id="KW-0547">Nucleotide-binding</keyword>
<feature type="transmembrane region" description="Helical" evidence="7">
    <location>
        <begin position="83"/>
        <end position="105"/>
    </location>
</feature>
<keyword evidence="2 7" id="KW-0812">Transmembrane</keyword>
<keyword evidence="4 11" id="KW-0067">ATP-binding</keyword>
<dbReference type="InterPro" id="IPR039421">
    <property type="entry name" value="Type_1_exporter"/>
</dbReference>
<dbReference type="Pfam" id="PF00664">
    <property type="entry name" value="ABC_membrane"/>
    <property type="match status" value="1"/>
</dbReference>
<dbReference type="Gene3D" id="1.20.1560.10">
    <property type="entry name" value="ABC transporter type 1, transmembrane domain"/>
    <property type="match status" value="1"/>
</dbReference>
<reference evidence="10" key="2">
    <citation type="submission" date="2018-01" db="EMBL/GenBank/DDBJ databases">
        <title>FDA dAtabase for Regulatory Grade micrObial Sequences (FDA-ARGOS): Supporting development and validation of Infectious Disease Dx tests.</title>
        <authorList>
            <person name="Hoffmann M."/>
            <person name="Allard M."/>
            <person name="Evans P."/>
            <person name="Brown E."/>
            <person name="Tallon L."/>
            <person name="Sadzewicz L."/>
            <person name="Sengamalay N."/>
            <person name="Ott S."/>
            <person name="Godinez A."/>
            <person name="Nagaraj S."/>
            <person name="Vyas G."/>
            <person name="Aluvathingal J."/>
            <person name="Nadendla S."/>
            <person name="Geyer C."/>
            <person name="Sichtig H."/>
        </authorList>
    </citation>
    <scope>NUCLEOTIDE SEQUENCE</scope>
    <source>
        <strain evidence="10">ATCC 33809</strain>
    </source>
</reference>
<dbReference type="GO" id="GO:0015421">
    <property type="term" value="F:ABC-type oligopeptide transporter activity"/>
    <property type="evidence" value="ECO:0007669"/>
    <property type="project" value="TreeGrafter"/>
</dbReference>
<dbReference type="InterPro" id="IPR036640">
    <property type="entry name" value="ABC1_TM_sf"/>
</dbReference>
<organism evidence="11 13">
    <name type="scientific">Vibrio fluvialis</name>
    <dbReference type="NCBI Taxonomy" id="676"/>
    <lineage>
        <taxon>Bacteria</taxon>
        <taxon>Pseudomonadati</taxon>
        <taxon>Pseudomonadota</taxon>
        <taxon>Gammaproteobacteria</taxon>
        <taxon>Vibrionales</taxon>
        <taxon>Vibrionaceae</taxon>
        <taxon>Vibrio</taxon>
    </lineage>
</organism>
<evidence type="ECO:0000256" key="3">
    <source>
        <dbReference type="ARBA" id="ARBA00022741"/>
    </source>
</evidence>
<evidence type="ECO:0000256" key="4">
    <source>
        <dbReference type="ARBA" id="ARBA00022840"/>
    </source>
</evidence>
<evidence type="ECO:0000313" key="13">
    <source>
        <dbReference type="Proteomes" id="UP000254626"/>
    </source>
</evidence>
<dbReference type="EMBL" id="CP014034">
    <property type="protein sequence ID" value="AMF93249.1"/>
    <property type="molecule type" value="Genomic_DNA"/>
</dbReference>
<dbReference type="PROSITE" id="PS00211">
    <property type="entry name" value="ABC_TRANSPORTER_1"/>
    <property type="match status" value="1"/>
</dbReference>
<dbReference type="GO" id="GO:0005886">
    <property type="term" value="C:plasma membrane"/>
    <property type="evidence" value="ECO:0007669"/>
    <property type="project" value="UniProtKB-SubCell"/>
</dbReference>
<comment type="subcellular location">
    <subcellularLocation>
        <location evidence="1">Cell membrane</location>
        <topology evidence="1">Multi-pass membrane protein</topology>
    </subcellularLocation>
</comment>
<evidence type="ECO:0000256" key="6">
    <source>
        <dbReference type="ARBA" id="ARBA00023136"/>
    </source>
</evidence>
<dbReference type="Proteomes" id="UP000254626">
    <property type="component" value="Unassembled WGS sequence"/>
</dbReference>
<reference evidence="11 13" key="3">
    <citation type="submission" date="2018-06" db="EMBL/GenBank/DDBJ databases">
        <authorList>
            <consortium name="Pathogen Informatics"/>
            <person name="Doyle S."/>
        </authorList>
    </citation>
    <scope>NUCLEOTIDE SEQUENCE [LARGE SCALE GENOMIC DNA]</scope>
    <source>
        <strain evidence="11 13">NCTC11327</strain>
    </source>
</reference>
<dbReference type="SMART" id="SM00382">
    <property type="entry name" value="AAA"/>
    <property type="match status" value="1"/>
</dbReference>
<dbReference type="GO" id="GO:0016887">
    <property type="term" value="F:ATP hydrolysis activity"/>
    <property type="evidence" value="ECO:0007669"/>
    <property type="project" value="InterPro"/>
</dbReference>
<feature type="domain" description="ABC transporter" evidence="8">
    <location>
        <begin position="361"/>
        <end position="600"/>
    </location>
</feature>
<dbReference type="GO" id="GO:0005524">
    <property type="term" value="F:ATP binding"/>
    <property type="evidence" value="ECO:0007669"/>
    <property type="project" value="UniProtKB-KW"/>
</dbReference>
<dbReference type="Proteomes" id="UP000057088">
    <property type="component" value="Chromosome 1"/>
</dbReference>
<dbReference type="InterPro" id="IPR017871">
    <property type="entry name" value="ABC_transporter-like_CS"/>
</dbReference>
<gene>
    <name evidence="10" type="ORF">AL536_07305</name>
    <name evidence="11" type="ORF">NCTC11327_03490</name>
</gene>
<feature type="transmembrane region" description="Helical" evidence="7">
    <location>
        <begin position="289"/>
        <end position="309"/>
    </location>
</feature>
<dbReference type="InterPro" id="IPR003593">
    <property type="entry name" value="AAA+_ATPase"/>
</dbReference>
<evidence type="ECO:0000256" key="2">
    <source>
        <dbReference type="ARBA" id="ARBA00022692"/>
    </source>
</evidence>
<evidence type="ECO:0000313" key="11">
    <source>
        <dbReference type="EMBL" id="SUQ26628.1"/>
    </source>
</evidence>
<dbReference type="PANTHER" id="PTHR43394">
    <property type="entry name" value="ATP-DEPENDENT PERMEASE MDL1, MITOCHONDRIAL"/>
    <property type="match status" value="1"/>
</dbReference>
<feature type="transmembrane region" description="Helical" evidence="7">
    <location>
        <begin position="184"/>
        <end position="203"/>
    </location>
</feature>
<accession>A0AAX2LTH9</accession>
<dbReference type="AlphaFoldDB" id="A0AAX2LTH9"/>
<evidence type="ECO:0000256" key="5">
    <source>
        <dbReference type="ARBA" id="ARBA00022989"/>
    </source>
</evidence>
<dbReference type="RefSeq" id="WP_044365293.1">
    <property type="nucleotide sequence ID" value="NZ_AP028129.1"/>
</dbReference>
<dbReference type="Gene3D" id="3.40.50.300">
    <property type="entry name" value="P-loop containing nucleotide triphosphate hydrolases"/>
    <property type="match status" value="1"/>
</dbReference>
<dbReference type="Pfam" id="PF00005">
    <property type="entry name" value="ABC_tran"/>
    <property type="match status" value="1"/>
</dbReference>
<protein>
    <submittedName>
        <fullName evidence="11">ABC transporter ATP-binding protein</fullName>
        <ecNumber evidence="11">3.6.3.-</ecNumber>
    </submittedName>
</protein>
<proteinExistence type="predicted"/>
<name>A0AAX2LTH9_VIBFL</name>
<reference evidence="12" key="1">
    <citation type="submission" date="2015-12" db="EMBL/GenBank/DDBJ databases">
        <title>FDA dAtabase for Regulatory Grade micrObial Sequences (FDA-ARGOS): Supporting development and validation of Infectious Disease Dx tests.</title>
        <authorList>
            <person name="Hoffmann M."/>
            <person name="Allard M."/>
            <person name="Evans P."/>
            <person name="Brown E."/>
            <person name="Tallon L.J."/>
            <person name="Sadzewicz L."/>
            <person name="Sengamalay N."/>
            <person name="Ott S."/>
            <person name="Godinez A."/>
            <person name="Nagaraj S."/>
            <person name="Vyas G."/>
            <person name="Aluvathingal J."/>
            <person name="Nadendla S."/>
            <person name="Geyer C."/>
            <person name="Sichtig H."/>
        </authorList>
    </citation>
    <scope>NUCLEOTIDE SEQUENCE [LARGE SCALE GENOMIC DNA]</scope>
    <source>
        <strain evidence="12">ATCC 33809</strain>
    </source>
</reference>
<dbReference type="GeneID" id="29383232"/>
<evidence type="ECO:0000313" key="10">
    <source>
        <dbReference type="EMBL" id="AMF93249.1"/>
    </source>
</evidence>
<dbReference type="InterPro" id="IPR027417">
    <property type="entry name" value="P-loop_NTPase"/>
</dbReference>
<evidence type="ECO:0000256" key="7">
    <source>
        <dbReference type="SAM" id="Phobius"/>
    </source>
</evidence>
<keyword evidence="6 7" id="KW-0472">Membrane</keyword>
<dbReference type="InterPro" id="IPR003439">
    <property type="entry name" value="ABC_transporter-like_ATP-bd"/>
</dbReference>
<dbReference type="FunFam" id="1.20.1560.10:FF:000070">
    <property type="entry name" value="Multidrug ABC transporter ATP-binding protein"/>
    <property type="match status" value="1"/>
</dbReference>
<keyword evidence="12" id="KW-1185">Reference proteome</keyword>
<feature type="domain" description="ABC transmembrane type-1" evidence="9">
    <location>
        <begin position="41"/>
        <end position="320"/>
    </location>
</feature>
<evidence type="ECO:0000313" key="12">
    <source>
        <dbReference type="Proteomes" id="UP000057088"/>
    </source>
</evidence>
<feature type="transmembrane region" description="Helical" evidence="7">
    <location>
        <begin position="160"/>
        <end position="178"/>
    </location>
</feature>
<evidence type="ECO:0000259" key="9">
    <source>
        <dbReference type="PROSITE" id="PS50929"/>
    </source>
</evidence>